<dbReference type="InterPro" id="IPR033182">
    <property type="entry name" value="MIC26/MIC27_animal"/>
</dbReference>
<dbReference type="Proteomes" id="UP000008144">
    <property type="component" value="Chromosome 1"/>
</dbReference>
<sequence length="167" mass="18682">MKPEDLPLYKSPIEVTRIEKPESKLPMETQVAQAREFITEYSVPVVKALNTTSTFVSNGVGRVTTQYDSINDKPALLQKSAFIGGSFASGWLLNSLLFPKSGRIRRILTPVTCAAITASICYPDQTTQLLNDARYNIKKQACFIYRKFKGTPPESCTKQLEVKNEEN</sequence>
<comment type="similarity">
    <text evidence="2">Belongs to the apolipoprotein O/MICOS complex subunit Mic27 family.</text>
</comment>
<dbReference type="RefSeq" id="XP_002121606.1">
    <property type="nucleotide sequence ID" value="XM_002121570.4"/>
</dbReference>
<evidence type="ECO:0000256" key="1">
    <source>
        <dbReference type="ARBA" id="ARBA00004325"/>
    </source>
</evidence>
<comment type="subunit">
    <text evidence="7">Component of the mitochondrial contact site and cristae organizing system (MICOS) complex.</text>
</comment>
<name>H2XVG8_CIOIN</name>
<keyword evidence="9" id="KW-1185">Reference proteome</keyword>
<keyword evidence="7" id="KW-0999">Mitochondrion inner membrane</keyword>
<dbReference type="KEGG" id="cin:100186871"/>
<accession>H2XVG8</accession>
<dbReference type="OMA" id="ITASICY"/>
<keyword evidence="6" id="KW-0472">Membrane</keyword>
<dbReference type="Ensembl" id="ENSCINT00000030436.1">
    <property type="protein sequence ID" value="ENSCINP00000033652.1"/>
    <property type="gene ID" value="ENSCING00000018305.1"/>
</dbReference>
<evidence type="ECO:0000313" key="8">
    <source>
        <dbReference type="Ensembl" id="ENSCINP00000033652.1"/>
    </source>
</evidence>
<reference evidence="8" key="3">
    <citation type="submission" date="2025-08" db="UniProtKB">
        <authorList>
            <consortium name="Ensembl"/>
        </authorList>
    </citation>
    <scope>IDENTIFICATION</scope>
</reference>
<keyword evidence="4" id="KW-1133">Transmembrane helix</keyword>
<organism evidence="8 9">
    <name type="scientific">Ciona intestinalis</name>
    <name type="common">Transparent sea squirt</name>
    <name type="synonym">Ascidia intestinalis</name>
    <dbReference type="NCBI Taxonomy" id="7719"/>
    <lineage>
        <taxon>Eukaryota</taxon>
        <taxon>Metazoa</taxon>
        <taxon>Chordata</taxon>
        <taxon>Tunicata</taxon>
        <taxon>Ascidiacea</taxon>
        <taxon>Phlebobranchia</taxon>
        <taxon>Cionidae</taxon>
        <taxon>Ciona</taxon>
    </lineage>
</organism>
<evidence type="ECO:0000256" key="3">
    <source>
        <dbReference type="ARBA" id="ARBA00022692"/>
    </source>
</evidence>
<reference evidence="8" key="2">
    <citation type="journal article" date="2008" name="Genome Biol.">
        <title>Improved genome assembly and evidence-based global gene model set for the chordate Ciona intestinalis: new insight into intron and operon populations.</title>
        <authorList>
            <person name="Satou Y."/>
            <person name="Mineta K."/>
            <person name="Ogasawara M."/>
            <person name="Sasakura Y."/>
            <person name="Shoguchi E."/>
            <person name="Ueno K."/>
            <person name="Yamada L."/>
            <person name="Matsumoto J."/>
            <person name="Wasserscheid J."/>
            <person name="Dewar K."/>
            <person name="Wiley G.B."/>
            <person name="Macmil S.L."/>
            <person name="Roe B.A."/>
            <person name="Zeller R.W."/>
            <person name="Hastings K.E."/>
            <person name="Lemaire P."/>
            <person name="Lindquist E."/>
            <person name="Endo T."/>
            <person name="Hotta K."/>
            <person name="Inaba K."/>
        </authorList>
    </citation>
    <scope>NUCLEOTIDE SEQUENCE [LARGE SCALE GENOMIC DNA]</scope>
    <source>
        <strain evidence="8">wild type</strain>
    </source>
</reference>
<dbReference type="HOGENOM" id="CLU_1618421_0_0_1"/>
<dbReference type="GO" id="GO:0042407">
    <property type="term" value="P:cristae formation"/>
    <property type="evidence" value="ECO:0000318"/>
    <property type="project" value="GO_Central"/>
</dbReference>
<gene>
    <name evidence="8" type="primary">LOC100186871</name>
</gene>
<dbReference type="EMBL" id="EAAA01000330">
    <property type="status" value="NOT_ANNOTATED_CDS"/>
    <property type="molecule type" value="Genomic_DNA"/>
</dbReference>
<dbReference type="AlphaFoldDB" id="H2XVG8"/>
<dbReference type="GeneTree" id="ENSGT00530000063666"/>
<evidence type="ECO:0000256" key="4">
    <source>
        <dbReference type="ARBA" id="ARBA00022989"/>
    </source>
</evidence>
<dbReference type="PANTHER" id="PTHR14564">
    <property type="entry name" value="MICOS COMPLEX SUBUNIT MIC26 / MIC27 FAMILY MEMBER"/>
    <property type="match status" value="1"/>
</dbReference>
<evidence type="ECO:0000313" key="9">
    <source>
        <dbReference type="Proteomes" id="UP000008144"/>
    </source>
</evidence>
<dbReference type="InterPro" id="IPR019166">
    <property type="entry name" value="MIC26/MIC27"/>
</dbReference>
<reference evidence="8" key="4">
    <citation type="submission" date="2025-09" db="UniProtKB">
        <authorList>
            <consortium name="Ensembl"/>
        </authorList>
    </citation>
    <scope>IDENTIFICATION</scope>
</reference>
<keyword evidence="3" id="KW-0812">Transmembrane</keyword>
<evidence type="ECO:0000256" key="5">
    <source>
        <dbReference type="ARBA" id="ARBA00023128"/>
    </source>
</evidence>
<dbReference type="STRING" id="7719.ENSCINP00000033652"/>
<comment type="function">
    <text evidence="7">Component of the MICOS complex, a large protein complex of the mitochondrial inner membrane that plays crucial roles in the maintenance of crista junctions, inner membrane architecture, and formation of contact sites to the outer membrane.</text>
</comment>
<proteinExistence type="inferred from homology"/>
<evidence type="ECO:0000256" key="7">
    <source>
        <dbReference type="RuleBase" id="RU363021"/>
    </source>
</evidence>
<evidence type="ECO:0000256" key="2">
    <source>
        <dbReference type="ARBA" id="ARBA00010904"/>
    </source>
</evidence>
<protein>
    <recommendedName>
        <fullName evidence="7">MICOS complex subunit</fullName>
    </recommendedName>
</protein>
<accession>A0A1W2W592</accession>
<dbReference type="GeneID" id="100186871"/>
<comment type="subcellular location">
    <subcellularLocation>
        <location evidence="7">Mitochondrion inner membrane</location>
    </subcellularLocation>
    <subcellularLocation>
        <location evidence="1">Mitochondrion membrane</location>
    </subcellularLocation>
</comment>
<reference evidence="9" key="1">
    <citation type="journal article" date="2002" name="Science">
        <title>The draft genome of Ciona intestinalis: insights into chordate and vertebrate origins.</title>
        <authorList>
            <person name="Dehal P."/>
            <person name="Satou Y."/>
            <person name="Campbell R.K."/>
            <person name="Chapman J."/>
            <person name="Degnan B."/>
            <person name="De Tomaso A."/>
            <person name="Davidson B."/>
            <person name="Di Gregorio A."/>
            <person name="Gelpke M."/>
            <person name="Goodstein D.M."/>
            <person name="Harafuji N."/>
            <person name="Hastings K.E."/>
            <person name="Ho I."/>
            <person name="Hotta K."/>
            <person name="Huang W."/>
            <person name="Kawashima T."/>
            <person name="Lemaire P."/>
            <person name="Martinez D."/>
            <person name="Meinertzhagen I.A."/>
            <person name="Necula S."/>
            <person name="Nonaka M."/>
            <person name="Putnam N."/>
            <person name="Rash S."/>
            <person name="Saiga H."/>
            <person name="Satake M."/>
            <person name="Terry A."/>
            <person name="Yamada L."/>
            <person name="Wang H.G."/>
            <person name="Awazu S."/>
            <person name="Azumi K."/>
            <person name="Boore J."/>
            <person name="Branno M."/>
            <person name="Chin-Bow S."/>
            <person name="DeSantis R."/>
            <person name="Doyle S."/>
            <person name="Francino P."/>
            <person name="Keys D.N."/>
            <person name="Haga S."/>
            <person name="Hayashi H."/>
            <person name="Hino K."/>
            <person name="Imai K.S."/>
            <person name="Inaba K."/>
            <person name="Kano S."/>
            <person name="Kobayashi K."/>
            <person name="Kobayashi M."/>
            <person name="Lee B.I."/>
            <person name="Makabe K.W."/>
            <person name="Manohar C."/>
            <person name="Matassi G."/>
            <person name="Medina M."/>
            <person name="Mochizuki Y."/>
            <person name="Mount S."/>
            <person name="Morishita T."/>
            <person name="Miura S."/>
            <person name="Nakayama A."/>
            <person name="Nishizaka S."/>
            <person name="Nomoto H."/>
            <person name="Ohta F."/>
            <person name="Oishi K."/>
            <person name="Rigoutsos I."/>
            <person name="Sano M."/>
            <person name="Sasaki A."/>
            <person name="Sasakura Y."/>
            <person name="Shoguchi E."/>
            <person name="Shin-i T."/>
            <person name="Spagnuolo A."/>
            <person name="Stainier D."/>
            <person name="Suzuki M.M."/>
            <person name="Tassy O."/>
            <person name="Takatori N."/>
            <person name="Tokuoka M."/>
            <person name="Yagi K."/>
            <person name="Yoshizaki F."/>
            <person name="Wada S."/>
            <person name="Zhang C."/>
            <person name="Hyatt P.D."/>
            <person name="Larimer F."/>
            <person name="Detter C."/>
            <person name="Doggett N."/>
            <person name="Glavina T."/>
            <person name="Hawkins T."/>
            <person name="Richardson P."/>
            <person name="Lucas S."/>
            <person name="Kohara Y."/>
            <person name="Levine M."/>
            <person name="Satoh N."/>
            <person name="Rokhsar D.S."/>
        </authorList>
    </citation>
    <scope>NUCLEOTIDE SEQUENCE [LARGE SCALE GENOMIC DNA]</scope>
</reference>
<dbReference type="Pfam" id="PF09769">
    <property type="entry name" value="ApoO"/>
    <property type="match status" value="1"/>
</dbReference>
<evidence type="ECO:0000256" key="6">
    <source>
        <dbReference type="ARBA" id="ARBA00023136"/>
    </source>
</evidence>
<dbReference type="InParanoid" id="H2XVG8"/>
<dbReference type="GO" id="GO:0061617">
    <property type="term" value="C:MICOS complex"/>
    <property type="evidence" value="ECO:0000318"/>
    <property type="project" value="GO_Central"/>
</dbReference>
<keyword evidence="5 7" id="KW-0496">Mitochondrion</keyword>